<name>D3VGD3_XENNA</name>
<dbReference type="EMBL" id="FN667742">
    <property type="protein sequence ID" value="CBJ88223.1"/>
    <property type="molecule type" value="Genomic_DNA"/>
</dbReference>
<dbReference type="InterPro" id="IPR000653">
    <property type="entry name" value="DegT/StrS_aminotransferase"/>
</dbReference>
<proteinExistence type="inferred from homology"/>
<dbReference type="PANTHER" id="PTHR30244:SF34">
    <property type="entry name" value="DTDP-4-AMINO-4,6-DIDEOXYGALACTOSE TRANSAMINASE"/>
    <property type="match status" value="1"/>
</dbReference>
<keyword evidence="6" id="KW-0032">Aminotransferase</keyword>
<evidence type="ECO:0000256" key="3">
    <source>
        <dbReference type="PIRSR" id="PIRSR000390-1"/>
    </source>
</evidence>
<dbReference type="GO" id="GO:0030170">
    <property type="term" value="F:pyridoxal phosphate binding"/>
    <property type="evidence" value="ECO:0007669"/>
    <property type="project" value="TreeGrafter"/>
</dbReference>
<evidence type="ECO:0000256" key="1">
    <source>
        <dbReference type="ARBA" id="ARBA00022898"/>
    </source>
</evidence>
<dbReference type="InterPro" id="IPR015424">
    <property type="entry name" value="PyrdxlP-dep_Trfase"/>
</dbReference>
<dbReference type="PANTHER" id="PTHR30244">
    <property type="entry name" value="TRANSAMINASE"/>
    <property type="match status" value="1"/>
</dbReference>
<reference evidence="6 7" key="1">
    <citation type="journal article" date="2011" name="PLoS ONE">
        <title>The entomopathogenic bacterial endosymbionts xenorhabdus and photorhabdus: convergent lifestyles from divergent genomes.</title>
        <authorList>
            <person name="Chaston J.M."/>
            <person name="Suen G."/>
            <person name="Tucker S.L."/>
            <person name="Andersen A.W."/>
            <person name="Bhasin A."/>
            <person name="Bode E."/>
            <person name="Bode H.B."/>
            <person name="Brachmann A.O."/>
            <person name="Cowles C.E."/>
            <person name="Cowles K.N."/>
            <person name="Darby C."/>
            <person name="de Leon L."/>
            <person name="Drace K."/>
            <person name="Du Z."/>
            <person name="Givaudan A."/>
            <person name="Herbert Tran E.E."/>
            <person name="Jewell K.A."/>
            <person name="Knack J.J."/>
            <person name="Krasomil-Osterfeld K.C."/>
            <person name="Kukor R."/>
            <person name="Lanois A."/>
            <person name="Latreille P."/>
            <person name="Leimgruber N.K."/>
            <person name="Lipke C.M."/>
            <person name="Liu R."/>
            <person name="Lu X."/>
            <person name="Martens E.C."/>
            <person name="Marri P.R."/>
            <person name="Medigue C."/>
            <person name="Menard M.L."/>
            <person name="Miller N.M."/>
            <person name="Morales-Soto N."/>
            <person name="Norton S."/>
            <person name="Ogier J.C."/>
            <person name="Orchard S.S."/>
            <person name="Park D."/>
            <person name="Park Y."/>
            <person name="Qurollo B.A."/>
            <person name="Sugar D.R."/>
            <person name="Richards G.R."/>
            <person name="Rouy Z."/>
            <person name="Slominski B."/>
            <person name="Slominski K."/>
            <person name="Snyder H."/>
            <person name="Tjaden B.C."/>
            <person name="van der Hoeven R."/>
            <person name="Welch R.D."/>
            <person name="Wheeler C."/>
            <person name="Xiang B."/>
            <person name="Barbazuk B."/>
            <person name="Gaudriault S."/>
            <person name="Goodner B."/>
            <person name="Slater S.C."/>
            <person name="Forst S."/>
            <person name="Goldman B.S."/>
            <person name="Goodrich-Blair H."/>
        </authorList>
    </citation>
    <scope>NUCLEOTIDE SEQUENCE [LARGE SCALE GENOMIC DNA]</scope>
    <source>
        <strain evidence="7">ATCC 19061 / DSM 3370 / CCUG 14189 / LMG 1036 / NCIMB 9965 / AN6</strain>
    </source>
</reference>
<dbReference type="Pfam" id="PF01041">
    <property type="entry name" value="DegT_DnrJ_EryC1"/>
    <property type="match status" value="1"/>
</dbReference>
<dbReference type="SUPFAM" id="SSF53383">
    <property type="entry name" value="PLP-dependent transferases"/>
    <property type="match status" value="1"/>
</dbReference>
<dbReference type="RefSeq" id="WP_013183107.1">
    <property type="nucleotide sequence ID" value="NC_014228.1"/>
</dbReference>
<organism evidence="6 7">
    <name type="scientific">Xenorhabdus nematophila (strain ATCC 19061 / DSM 3370 / CCUG 14189 / LMG 1036 / NCIMB 9965 / AN6)</name>
    <dbReference type="NCBI Taxonomy" id="406817"/>
    <lineage>
        <taxon>Bacteria</taxon>
        <taxon>Pseudomonadati</taxon>
        <taxon>Pseudomonadota</taxon>
        <taxon>Gammaproteobacteria</taxon>
        <taxon>Enterobacterales</taxon>
        <taxon>Morganellaceae</taxon>
        <taxon>Xenorhabdus</taxon>
    </lineage>
</organism>
<dbReference type="Proteomes" id="UP000008075">
    <property type="component" value="Chromosome"/>
</dbReference>
<dbReference type="Gene3D" id="3.90.1150.10">
    <property type="entry name" value="Aspartate Aminotransferase, domain 1"/>
    <property type="match status" value="1"/>
</dbReference>
<protein>
    <submittedName>
        <fullName evidence="6">PLP-dependent aminotransferase</fullName>
    </submittedName>
</protein>
<accession>D3VGD3</accession>
<gene>
    <name evidence="6" type="primary">arnB</name>
    <name evidence="6" type="ordered locus">XNC1_0135</name>
</gene>
<sequence length="385" mass="43587">MNNKFLPFALPEISEEEINEVVDSLKNGWITTGPKAKKFEQDFANYLGSDVEAIAVNSATAGLHLALEAIGIKPEDEVIVPTYTFTATAEVVRYLGADPVFVDSLPDSLNIDPEAIRKAITTKTKAIIPVHFAGLSCDMDEIISIAKEFNLKIVEDAAHAFPTIYNGKKIGTLDTDVTVFSFYANKTMTTAEGGMLVSRNPDIIKRAKVMRLHGISKDAFDRYQSKTPAWYYEVMEPGFKYNMPDICAAIGIHQLRKIDSFQQKREEMAKFYDEELKNLPLILPTKPFSSDNQHAWHLYPIRLKNEVKISRDDFIIKMAEKNIGCSVHFIPLHKHPVWKNTYSLSDKDFPVAENNFHKIISIPLYTKMTKDDQIRVINAIKEILK</sequence>
<dbReference type="InterPro" id="IPR015422">
    <property type="entry name" value="PyrdxlP-dep_Trfase_small"/>
</dbReference>
<dbReference type="GO" id="GO:0000271">
    <property type="term" value="P:polysaccharide biosynthetic process"/>
    <property type="evidence" value="ECO:0007669"/>
    <property type="project" value="TreeGrafter"/>
</dbReference>
<dbReference type="PIRSF" id="PIRSF000390">
    <property type="entry name" value="PLP_StrS"/>
    <property type="match status" value="1"/>
</dbReference>
<feature type="modified residue" description="N6-(pyridoxal phosphate)lysine" evidence="4">
    <location>
        <position position="186"/>
    </location>
</feature>
<dbReference type="Gene3D" id="3.40.640.10">
    <property type="entry name" value="Type I PLP-dependent aspartate aminotransferase-like (Major domain)"/>
    <property type="match status" value="1"/>
</dbReference>
<dbReference type="GeneID" id="24903239"/>
<dbReference type="AlphaFoldDB" id="D3VGD3"/>
<evidence type="ECO:0000256" key="2">
    <source>
        <dbReference type="ARBA" id="ARBA00037999"/>
    </source>
</evidence>
<evidence type="ECO:0000256" key="5">
    <source>
        <dbReference type="RuleBase" id="RU004508"/>
    </source>
</evidence>
<keyword evidence="6" id="KW-0808">Transferase</keyword>
<dbReference type="CDD" id="cd00616">
    <property type="entry name" value="AHBA_syn"/>
    <property type="match status" value="1"/>
</dbReference>
<dbReference type="InterPro" id="IPR015421">
    <property type="entry name" value="PyrdxlP-dep_Trfase_major"/>
</dbReference>
<evidence type="ECO:0000313" key="6">
    <source>
        <dbReference type="EMBL" id="CBJ88223.1"/>
    </source>
</evidence>
<dbReference type="STRING" id="406817.XNC1_0135"/>
<evidence type="ECO:0000313" key="7">
    <source>
        <dbReference type="Proteomes" id="UP000008075"/>
    </source>
</evidence>
<dbReference type="eggNOG" id="COG0399">
    <property type="taxonomic scope" value="Bacteria"/>
</dbReference>
<feature type="active site" description="Proton acceptor" evidence="3">
    <location>
        <position position="186"/>
    </location>
</feature>
<keyword evidence="7" id="KW-1185">Reference proteome</keyword>
<dbReference type="KEGG" id="xne:XNC1_0135"/>
<keyword evidence="1 4" id="KW-0663">Pyridoxal phosphate</keyword>
<dbReference type="GO" id="GO:0008483">
    <property type="term" value="F:transaminase activity"/>
    <property type="evidence" value="ECO:0007669"/>
    <property type="project" value="UniProtKB-KW"/>
</dbReference>
<evidence type="ECO:0000256" key="4">
    <source>
        <dbReference type="PIRSR" id="PIRSR000390-2"/>
    </source>
</evidence>
<comment type="similarity">
    <text evidence="2 5">Belongs to the DegT/DnrJ/EryC1 family.</text>
</comment>
<dbReference type="HOGENOM" id="CLU_033332_0_3_6"/>